<dbReference type="Proteomes" id="UP000310016">
    <property type="component" value="Unassembled WGS sequence"/>
</dbReference>
<evidence type="ECO:0000259" key="3">
    <source>
        <dbReference type="Pfam" id="PF09375"/>
    </source>
</evidence>
<gene>
    <name evidence="4" type="ORF">FAZ21_03190</name>
</gene>
<dbReference type="InterPro" id="IPR034984">
    <property type="entry name" value="Imelysin-like_IPPA"/>
</dbReference>
<evidence type="ECO:0000313" key="4">
    <source>
        <dbReference type="EMBL" id="TJZ77359.1"/>
    </source>
</evidence>
<evidence type="ECO:0000256" key="2">
    <source>
        <dbReference type="ARBA" id="ARBA00022729"/>
    </source>
</evidence>
<dbReference type="InterPro" id="IPR018976">
    <property type="entry name" value="Imelysin-like"/>
</dbReference>
<proteinExistence type="predicted"/>
<dbReference type="InterPro" id="IPR038352">
    <property type="entry name" value="Imelysin_sf"/>
</dbReference>
<organism evidence="4 5">
    <name type="scientific">Chitiniphilus eburneus</name>
    <dbReference type="NCBI Taxonomy" id="2571148"/>
    <lineage>
        <taxon>Bacteria</taxon>
        <taxon>Pseudomonadati</taxon>
        <taxon>Pseudomonadota</taxon>
        <taxon>Betaproteobacteria</taxon>
        <taxon>Neisseriales</taxon>
        <taxon>Chitinibacteraceae</taxon>
        <taxon>Chitiniphilus</taxon>
    </lineage>
</organism>
<reference evidence="4 5" key="1">
    <citation type="submission" date="2019-04" db="EMBL/GenBank/DDBJ databases">
        <title>Chitiniphilus eburnea sp. nov., a novel chitinolytic bacterium isolated from aquaculture sludge.</title>
        <authorList>
            <person name="Sheng M."/>
        </authorList>
    </citation>
    <scope>NUCLEOTIDE SEQUENCE [LARGE SCALE GENOMIC DNA]</scope>
    <source>
        <strain evidence="4 5">HX-2-15</strain>
    </source>
</reference>
<name>A0A4U0Q800_9NEIS</name>
<dbReference type="Gene3D" id="1.20.1420.20">
    <property type="entry name" value="M75 peptidase, HXXE motif"/>
    <property type="match status" value="1"/>
</dbReference>
<keyword evidence="2" id="KW-0732">Signal</keyword>
<evidence type="ECO:0000313" key="5">
    <source>
        <dbReference type="Proteomes" id="UP000310016"/>
    </source>
</evidence>
<keyword evidence="5" id="KW-1185">Reference proteome</keyword>
<protein>
    <recommendedName>
        <fullName evidence="3">Imelysin-like domain-containing protein</fullName>
    </recommendedName>
</protein>
<dbReference type="GO" id="GO:0030313">
    <property type="term" value="C:cell envelope"/>
    <property type="evidence" value="ECO:0007669"/>
    <property type="project" value="UniProtKB-SubCell"/>
</dbReference>
<comment type="caution">
    <text evidence="4">The sequence shown here is derived from an EMBL/GenBank/DDBJ whole genome shotgun (WGS) entry which is preliminary data.</text>
</comment>
<accession>A0A4U0Q800</accession>
<dbReference type="Pfam" id="PF09375">
    <property type="entry name" value="Peptidase_M75"/>
    <property type="match status" value="1"/>
</dbReference>
<sequence>MDRLTVSAVKPRVLTVLPWFKTLGFSSNQPEKTKDRFMFRPLLTLMALASAALVHAEAPVPDAAFAARWIEQAYLPRHQALVAGSERFAEAAKAFCARPDQAGLEATRGAWREAMLAWRAMDGASGGPIVLERTGRMIDFRPTRTKDIEKRIASGAGVDPHNVSVRGLSAAEYLLYGDAQPQAQLTRLKDKARCAYLQGSASRALEDVHQLDAGWALYVEQLQGEADFFRKNLFSETIGLMLSGIEGAIRRLPRVEEAQPDAWPDWRSDLTREAIGVQLDGFAVAYFGTGGGAGLATFVAAQGHDAVNAKVKAAYDAARKALAALPADRARSTEAQRAALRTALSGLKQVVAGDVAVALDVVLGFNDSDGD</sequence>
<feature type="domain" description="Imelysin-like" evidence="3">
    <location>
        <begin position="75"/>
        <end position="349"/>
    </location>
</feature>
<comment type="subcellular location">
    <subcellularLocation>
        <location evidence="1">Cell envelope</location>
    </subcellularLocation>
</comment>
<dbReference type="CDD" id="cd14659">
    <property type="entry name" value="Imelysin-like_IPPA"/>
    <property type="match status" value="1"/>
</dbReference>
<dbReference type="EMBL" id="SUMF01000002">
    <property type="protein sequence ID" value="TJZ77359.1"/>
    <property type="molecule type" value="Genomic_DNA"/>
</dbReference>
<dbReference type="OrthoDB" id="8591749at2"/>
<dbReference type="AlphaFoldDB" id="A0A4U0Q800"/>
<evidence type="ECO:0000256" key="1">
    <source>
        <dbReference type="ARBA" id="ARBA00004196"/>
    </source>
</evidence>